<proteinExistence type="predicted"/>
<keyword evidence="2" id="KW-1185">Reference proteome</keyword>
<dbReference type="Proteomes" id="UP000077315">
    <property type="component" value="Unassembled WGS sequence"/>
</dbReference>
<dbReference type="VEuPathDB" id="FungiDB:PHYBLDRAFT_151288"/>
<gene>
    <name evidence="1" type="ORF">PHYBLDRAFT_151288</name>
</gene>
<dbReference type="PANTHER" id="PTHR46579">
    <property type="entry name" value="F5/8 TYPE C DOMAIN-CONTAINING PROTEIN-RELATED"/>
    <property type="match status" value="1"/>
</dbReference>
<organism evidence="1 2">
    <name type="scientific">Phycomyces blakesleeanus (strain ATCC 8743b / DSM 1359 / FGSC 10004 / NBRC 33097 / NRRL 1555)</name>
    <dbReference type="NCBI Taxonomy" id="763407"/>
    <lineage>
        <taxon>Eukaryota</taxon>
        <taxon>Fungi</taxon>
        <taxon>Fungi incertae sedis</taxon>
        <taxon>Mucoromycota</taxon>
        <taxon>Mucoromycotina</taxon>
        <taxon>Mucoromycetes</taxon>
        <taxon>Mucorales</taxon>
        <taxon>Phycomycetaceae</taxon>
        <taxon>Phycomyces</taxon>
    </lineage>
</organism>
<dbReference type="EMBL" id="KV440998">
    <property type="protein sequence ID" value="OAD67759.1"/>
    <property type="molecule type" value="Genomic_DNA"/>
</dbReference>
<reference evidence="2" key="1">
    <citation type="submission" date="2015-06" db="EMBL/GenBank/DDBJ databases">
        <title>Expansion of signal transduction pathways in fungi by whole-genome duplication.</title>
        <authorList>
            <consortium name="DOE Joint Genome Institute"/>
            <person name="Corrochano L.M."/>
            <person name="Kuo A."/>
            <person name="Marcet-Houben M."/>
            <person name="Polaino S."/>
            <person name="Salamov A."/>
            <person name="Villalobos J.M."/>
            <person name="Alvarez M.I."/>
            <person name="Avalos J."/>
            <person name="Benito E.P."/>
            <person name="Benoit I."/>
            <person name="Burger G."/>
            <person name="Camino L.P."/>
            <person name="Canovas D."/>
            <person name="Cerda-Olmedo E."/>
            <person name="Cheng J.-F."/>
            <person name="Dominguez A."/>
            <person name="Elias M."/>
            <person name="Eslava A.P."/>
            <person name="Glaser F."/>
            <person name="Grimwood J."/>
            <person name="Gutierrez G."/>
            <person name="Heitman J."/>
            <person name="Henrissat B."/>
            <person name="Iturriaga E.A."/>
            <person name="Lang B.F."/>
            <person name="Lavin J.L."/>
            <person name="Lee S."/>
            <person name="Li W."/>
            <person name="Lindquist E."/>
            <person name="Lopez-Garcia S."/>
            <person name="Luque E.M."/>
            <person name="Marcos A.T."/>
            <person name="Martin J."/>
            <person name="McCluskey K."/>
            <person name="Medina H.R."/>
            <person name="Miralles-Duran A."/>
            <person name="Miyazaki A."/>
            <person name="Munoz-Torres E."/>
            <person name="Oguiza J.A."/>
            <person name="Ohm R."/>
            <person name="Olmedo M."/>
            <person name="Orejas M."/>
            <person name="Ortiz-Castellanos L."/>
            <person name="Pisabarro A.G."/>
            <person name="Rodriguez-Romero J."/>
            <person name="Ruiz-Herrera J."/>
            <person name="Ruiz-Vazquez R."/>
            <person name="Sanz C."/>
            <person name="Schackwitz W."/>
            <person name="Schmutz J."/>
            <person name="Shahriari M."/>
            <person name="Shelest E."/>
            <person name="Silva-Franco F."/>
            <person name="Soanes D."/>
            <person name="Syed K."/>
            <person name="Tagua V.G."/>
            <person name="Talbot N.J."/>
            <person name="Thon M."/>
            <person name="De vries R.P."/>
            <person name="Wiebenga A."/>
            <person name="Yadav J.S."/>
            <person name="Braun E.L."/>
            <person name="Baker S."/>
            <person name="Garre V."/>
            <person name="Horwitz B."/>
            <person name="Torres-Martinez S."/>
            <person name="Idnurm A."/>
            <person name="Herrera-Estrella A."/>
            <person name="Gabaldon T."/>
            <person name="Grigoriev I.V."/>
        </authorList>
    </citation>
    <scope>NUCLEOTIDE SEQUENCE [LARGE SCALE GENOMIC DNA]</scope>
    <source>
        <strain evidence="2">NRRL 1555(-)</strain>
    </source>
</reference>
<sequence>MQKADEKVVLPPDYILLGTKIAKKFPYMKADEWKSGCLVYSSVVLRDVLLLSEFNNWIEFVNACRYFTKPSVSKEDIEKGHKCLEEFCKGCETLYDLDLLSPNMHLHLHLHQTMIEFGPIYGY</sequence>
<evidence type="ECO:0000313" key="2">
    <source>
        <dbReference type="Proteomes" id="UP000077315"/>
    </source>
</evidence>
<dbReference type="RefSeq" id="XP_018285799.1">
    <property type="nucleotide sequence ID" value="XM_018432653.1"/>
</dbReference>
<dbReference type="AlphaFoldDB" id="A0A167KCI5"/>
<accession>A0A167KCI5</accession>
<evidence type="ECO:0000313" key="1">
    <source>
        <dbReference type="EMBL" id="OAD67759.1"/>
    </source>
</evidence>
<name>A0A167KCI5_PHYB8</name>
<dbReference type="OrthoDB" id="3247418at2759"/>
<dbReference type="GeneID" id="28993559"/>
<dbReference type="PANTHER" id="PTHR46579:SF2">
    <property type="entry name" value="C2H2-TYPE DOMAIN-CONTAINING PROTEIN"/>
    <property type="match status" value="1"/>
</dbReference>
<dbReference type="InParanoid" id="A0A167KCI5"/>
<protein>
    <submittedName>
        <fullName evidence="1">Uncharacterized protein</fullName>
    </submittedName>
</protein>